<reference evidence="9" key="1">
    <citation type="journal article" date="2020" name="mSystems">
        <title>Genome- and Community-Level Interaction Insights into Carbon Utilization and Element Cycling Functions of Hydrothermarchaeota in Hydrothermal Sediment.</title>
        <authorList>
            <person name="Zhou Z."/>
            <person name="Liu Y."/>
            <person name="Xu W."/>
            <person name="Pan J."/>
            <person name="Luo Z.H."/>
            <person name="Li M."/>
        </authorList>
    </citation>
    <scope>NUCLEOTIDE SEQUENCE [LARGE SCALE GENOMIC DNA]</scope>
    <source>
        <strain evidence="9">SpSt-114</strain>
    </source>
</reference>
<keyword evidence="7" id="KW-0963">Cytoplasm</keyword>
<dbReference type="Pfam" id="PF01593">
    <property type="entry name" value="Amino_oxidase"/>
    <property type="match status" value="1"/>
</dbReference>
<dbReference type="EMBL" id="DSAC01000044">
    <property type="protein sequence ID" value="HHO73736.1"/>
    <property type="molecule type" value="Genomic_DNA"/>
</dbReference>
<evidence type="ECO:0000256" key="5">
    <source>
        <dbReference type="ARBA" id="ARBA00023002"/>
    </source>
</evidence>
<comment type="function">
    <text evidence="7">Involved in coproporphyrin-dependent heme b biosynthesis. Catalyzes the oxidation of coproporphyrinogen III to coproporphyrin III.</text>
</comment>
<evidence type="ECO:0000256" key="2">
    <source>
        <dbReference type="ARBA" id="ARBA00022630"/>
    </source>
</evidence>
<dbReference type="EC" id="1.3.3.15" evidence="7"/>
<dbReference type="InterPro" id="IPR050464">
    <property type="entry name" value="Zeta_carotene_desat/Oxidored"/>
</dbReference>
<name>A0A7C5X3D7_9AQUI</name>
<dbReference type="AlphaFoldDB" id="A0A7C5X3D7"/>
<comment type="pathway">
    <text evidence="7">Porphyrin-containing compound metabolism; protoheme biosynthesis.</text>
</comment>
<accession>A0A7C5X3D7</accession>
<proteinExistence type="inferred from homology"/>
<keyword evidence="3 7" id="KW-0274">FAD</keyword>
<evidence type="ECO:0000256" key="6">
    <source>
        <dbReference type="ARBA" id="ARBA00023133"/>
    </source>
</evidence>
<dbReference type="InterPro" id="IPR002937">
    <property type="entry name" value="Amino_oxidase"/>
</dbReference>
<keyword evidence="6 7" id="KW-0350">Heme biosynthesis</keyword>
<dbReference type="InterPro" id="IPR036188">
    <property type="entry name" value="FAD/NAD-bd_sf"/>
</dbReference>
<evidence type="ECO:0000259" key="8">
    <source>
        <dbReference type="Pfam" id="PF01593"/>
    </source>
</evidence>
<keyword evidence="4" id="KW-0809">Transit peptide</keyword>
<dbReference type="Gene3D" id="3.90.660.20">
    <property type="entry name" value="Protoporphyrinogen oxidase, mitochondrial, domain 2"/>
    <property type="match status" value="1"/>
</dbReference>
<dbReference type="PANTHER" id="PTHR42923">
    <property type="entry name" value="PROTOPORPHYRINOGEN OXIDASE"/>
    <property type="match status" value="1"/>
</dbReference>
<comment type="catalytic activity">
    <reaction evidence="7">
        <text>coproporphyrinogen III + 3 O2 = coproporphyrin III + 3 H2O2</text>
        <dbReference type="Rhea" id="RHEA:43436"/>
        <dbReference type="ChEBI" id="CHEBI:15379"/>
        <dbReference type="ChEBI" id="CHEBI:16240"/>
        <dbReference type="ChEBI" id="CHEBI:57309"/>
        <dbReference type="ChEBI" id="CHEBI:131725"/>
        <dbReference type="EC" id="1.3.3.15"/>
    </reaction>
</comment>
<dbReference type="SUPFAM" id="SSF51905">
    <property type="entry name" value="FAD/NAD(P)-binding domain"/>
    <property type="match status" value="1"/>
</dbReference>
<evidence type="ECO:0000256" key="4">
    <source>
        <dbReference type="ARBA" id="ARBA00022946"/>
    </source>
</evidence>
<evidence type="ECO:0000256" key="7">
    <source>
        <dbReference type="RuleBase" id="RU364052"/>
    </source>
</evidence>
<sequence>MIDVAVVGAGISGLSVALRLQKAGVNVKVFEKEEKVGGNIQTEEIEGFLCELGPQTILADKKVEEFFSLAGIKPLYAKEEAKIRYIYKKGKLVPLPMSPLSFFTSPLLSLSAKLRVLKEPFIPKSIKKEESIAEFVKRRLGQEFLDYIVEPFVSGVYAGDVNKLSVKYAVRRVYELEQRFGSLIKGAIKLKALGPSGKLISFEGGNHALPSHLAKALDVDVENVVLKIRRKDDHFVIDSRKGKFSARAVVISAPATSAGYLLRELSWSAAQEFDSIYYAPVVVVHAYTRDSIPPGFGFLVPRKEGKRILGVLFSSNIFEGRKGNLLTIYLGGATDPQVVEEDDGLISATVEKELKEILGVDVNILKITKWKKAIPQYNLGYGKFYELAETLEKEHPGLFLTGNYLKGVSVADCIRNSEEVANRVLEFL</sequence>
<gene>
    <name evidence="9" type="primary">hemG</name>
    <name evidence="9" type="ORF">ENN04_03770</name>
</gene>
<comment type="cofactor">
    <cofactor evidence="1 7">
        <name>FAD</name>
        <dbReference type="ChEBI" id="CHEBI:57692"/>
    </cofactor>
</comment>
<organism evidence="9">
    <name type="scientific">Thermocrinis ruber</name>
    <dbReference type="NCBI Taxonomy" id="75906"/>
    <lineage>
        <taxon>Bacteria</taxon>
        <taxon>Pseudomonadati</taxon>
        <taxon>Aquificota</taxon>
        <taxon>Aquificia</taxon>
        <taxon>Aquificales</taxon>
        <taxon>Aquificaceae</taxon>
        <taxon>Thermocrinis</taxon>
    </lineage>
</organism>
<dbReference type="UniPathway" id="UPA00252"/>
<keyword evidence="5 7" id="KW-0560">Oxidoreductase</keyword>
<comment type="similarity">
    <text evidence="7">Belongs to the protoporphyrinogen/coproporphyrinogen oxidase family. Coproporphyrinogen III oxidase subfamily.</text>
</comment>
<evidence type="ECO:0000256" key="1">
    <source>
        <dbReference type="ARBA" id="ARBA00001974"/>
    </source>
</evidence>
<dbReference type="GO" id="GO:0005737">
    <property type="term" value="C:cytoplasm"/>
    <property type="evidence" value="ECO:0007669"/>
    <property type="project" value="UniProtKB-SubCell"/>
</dbReference>
<comment type="caution">
    <text evidence="9">The sequence shown here is derived from an EMBL/GenBank/DDBJ whole genome shotgun (WGS) entry which is preliminary data.</text>
</comment>
<dbReference type="InterPro" id="IPR004572">
    <property type="entry name" value="Protoporphyrinogen_oxidase"/>
</dbReference>
<dbReference type="Gene3D" id="1.10.3110.10">
    <property type="entry name" value="protoporphyrinogen ix oxidase, domain 3"/>
    <property type="match status" value="1"/>
</dbReference>
<dbReference type="NCBIfam" id="TIGR00562">
    <property type="entry name" value="proto_IX_ox"/>
    <property type="match status" value="1"/>
</dbReference>
<dbReference type="Gene3D" id="3.50.50.60">
    <property type="entry name" value="FAD/NAD(P)-binding domain"/>
    <property type="match status" value="1"/>
</dbReference>
<feature type="domain" description="Amine oxidase" evidence="8">
    <location>
        <begin position="11"/>
        <end position="425"/>
    </location>
</feature>
<evidence type="ECO:0000313" key="9">
    <source>
        <dbReference type="EMBL" id="HHO73736.1"/>
    </source>
</evidence>
<evidence type="ECO:0000256" key="3">
    <source>
        <dbReference type="ARBA" id="ARBA00022827"/>
    </source>
</evidence>
<dbReference type="PRINTS" id="PR00419">
    <property type="entry name" value="ADXRDTASE"/>
</dbReference>
<dbReference type="GO" id="GO:0006783">
    <property type="term" value="P:heme biosynthetic process"/>
    <property type="evidence" value="ECO:0007669"/>
    <property type="project" value="UniProtKB-UniRule"/>
</dbReference>
<comment type="subcellular location">
    <subcellularLocation>
        <location evidence="7">Cytoplasm</location>
    </subcellularLocation>
</comment>
<dbReference type="GO" id="GO:0004729">
    <property type="term" value="F:oxygen-dependent protoporphyrinogen oxidase activity"/>
    <property type="evidence" value="ECO:0007669"/>
    <property type="project" value="UniProtKB-UniRule"/>
</dbReference>
<dbReference type="FunFam" id="1.10.3110.10:FF:000002">
    <property type="entry name" value="Protoporphyrinogen oxidase"/>
    <property type="match status" value="1"/>
</dbReference>
<dbReference type="SUPFAM" id="SSF54373">
    <property type="entry name" value="FAD-linked reductases, C-terminal domain"/>
    <property type="match status" value="1"/>
</dbReference>
<protein>
    <recommendedName>
        <fullName evidence="7">Coproporphyrinogen III oxidase</fullName>
        <ecNumber evidence="7">1.3.3.15</ecNumber>
    </recommendedName>
</protein>
<dbReference type="PANTHER" id="PTHR42923:SF3">
    <property type="entry name" value="PROTOPORPHYRINOGEN OXIDASE"/>
    <property type="match status" value="1"/>
</dbReference>
<keyword evidence="2 7" id="KW-0285">Flavoprotein</keyword>